<keyword evidence="5" id="KW-0336">GPI-anchor</keyword>
<organism evidence="14 15">
    <name type="scientific">Penicillium subrubescens</name>
    <dbReference type="NCBI Taxonomy" id="1316194"/>
    <lineage>
        <taxon>Eukaryota</taxon>
        <taxon>Fungi</taxon>
        <taxon>Dikarya</taxon>
        <taxon>Ascomycota</taxon>
        <taxon>Pezizomycotina</taxon>
        <taxon>Eurotiomycetes</taxon>
        <taxon>Eurotiomycetidae</taxon>
        <taxon>Eurotiales</taxon>
        <taxon>Aspergillaceae</taxon>
        <taxon>Penicillium</taxon>
    </lineage>
</organism>
<reference evidence="14 15" key="1">
    <citation type="submission" date="2016-10" db="EMBL/GenBank/DDBJ databases">
        <title>Genome sequence of the ascomycete fungus Penicillium subrubescens.</title>
        <authorList>
            <person name="De Vries R.P."/>
            <person name="Peng M."/>
            <person name="Dilokpimol A."/>
            <person name="Hilden K."/>
            <person name="Makela M.R."/>
            <person name="Grigoriev I."/>
            <person name="Riley R."/>
            <person name="Granchi Z."/>
        </authorList>
    </citation>
    <scope>NUCLEOTIDE SEQUENCE [LARGE SCALE GENOMIC DNA]</scope>
    <source>
        <strain evidence="14 15">CBS 132785</strain>
    </source>
</reference>
<name>A0A1Q5TAZ0_9EURO</name>
<evidence type="ECO:0000313" key="15">
    <source>
        <dbReference type="Proteomes" id="UP000186955"/>
    </source>
</evidence>
<evidence type="ECO:0000256" key="6">
    <source>
        <dbReference type="ARBA" id="ARBA00022729"/>
    </source>
</evidence>
<dbReference type="OrthoDB" id="10398161at2759"/>
<keyword evidence="4" id="KW-0964">Secreted</keyword>
<dbReference type="AlphaFoldDB" id="A0A1Q5TAZ0"/>
<dbReference type="GO" id="GO:0098552">
    <property type="term" value="C:side of membrane"/>
    <property type="evidence" value="ECO:0007669"/>
    <property type="project" value="UniProtKB-KW"/>
</dbReference>
<comment type="caution">
    <text evidence="14">The sequence shown here is derived from an EMBL/GenBank/DDBJ whole genome shotgun (WGS) entry which is preliminary data.</text>
</comment>
<keyword evidence="11" id="KW-0812">Transmembrane</keyword>
<dbReference type="Proteomes" id="UP000186955">
    <property type="component" value="Unassembled WGS sequence"/>
</dbReference>
<dbReference type="GO" id="GO:0005576">
    <property type="term" value="C:extracellular region"/>
    <property type="evidence" value="ECO:0007669"/>
    <property type="project" value="UniProtKB-SubCell"/>
</dbReference>
<proteinExistence type="inferred from homology"/>
<evidence type="ECO:0000256" key="11">
    <source>
        <dbReference type="SAM" id="Phobius"/>
    </source>
</evidence>
<feature type="transmembrane region" description="Helical" evidence="11">
    <location>
        <begin position="143"/>
        <end position="164"/>
    </location>
</feature>
<evidence type="ECO:0000259" key="13">
    <source>
        <dbReference type="PROSITE" id="PS52012"/>
    </source>
</evidence>
<dbReference type="PROSITE" id="PS52012">
    <property type="entry name" value="CFEM"/>
    <property type="match status" value="1"/>
</dbReference>
<evidence type="ECO:0000256" key="7">
    <source>
        <dbReference type="ARBA" id="ARBA00023157"/>
    </source>
</evidence>
<feature type="domain" description="CFEM" evidence="13">
    <location>
        <begin position="1"/>
        <end position="129"/>
    </location>
</feature>
<keyword evidence="7" id="KW-1015">Disulfide bond</keyword>
<keyword evidence="11" id="KW-1133">Transmembrane helix</keyword>
<feature type="region of interest" description="Disordered" evidence="10">
    <location>
        <begin position="174"/>
        <end position="223"/>
    </location>
</feature>
<evidence type="ECO:0000256" key="9">
    <source>
        <dbReference type="PROSITE-ProRule" id="PRU01356"/>
    </source>
</evidence>
<keyword evidence="11" id="KW-0472">Membrane</keyword>
<evidence type="ECO:0000256" key="3">
    <source>
        <dbReference type="ARBA" id="ARBA00010031"/>
    </source>
</evidence>
<dbReference type="InterPro" id="IPR008427">
    <property type="entry name" value="Extracellular_membr_CFEM_dom"/>
</dbReference>
<evidence type="ECO:0000313" key="14">
    <source>
        <dbReference type="EMBL" id="OKO97373.1"/>
    </source>
</evidence>
<keyword evidence="5" id="KW-0325">Glycoprotein</keyword>
<comment type="caution">
    <text evidence="9">Lacks conserved residue(s) required for the propagation of feature annotation.</text>
</comment>
<feature type="chain" id="PRO_5012231450" description="CFEM domain-containing protein" evidence="12">
    <location>
        <begin position="19"/>
        <end position="223"/>
    </location>
</feature>
<evidence type="ECO:0000256" key="10">
    <source>
        <dbReference type="SAM" id="MobiDB-lite"/>
    </source>
</evidence>
<feature type="compositionally biased region" description="Basic and acidic residues" evidence="10">
    <location>
        <begin position="201"/>
        <end position="215"/>
    </location>
</feature>
<evidence type="ECO:0000256" key="12">
    <source>
        <dbReference type="SAM" id="SignalP"/>
    </source>
</evidence>
<sequence>MKLTLVWLATACMSIASAASLYDLVSEFPNECALFCTGTSFLTLPCDLNATCWCQTPDFVSDFGCCIAHMCREDISKVKNTFNSWCLTASGQGLPASPSTNCSSYDSNPWGTGTLSSSSSARSSTASQSTNSTPIIPVLTGRVIGGIVAGCLGVVILLCAWVWYRIRLSKKEAGCECPSRSGPRPATPPPPYSAEAPQIIELDHRDRSDRSKDDPTAAPGQIV</sequence>
<accession>A0A1Q5TAZ0</accession>
<comment type="subcellular location">
    <subcellularLocation>
        <location evidence="1">Membrane</location>
        <topology evidence="1">Lipid-anchor</topology>
        <topology evidence="1">GPI-anchor</topology>
    </subcellularLocation>
    <subcellularLocation>
        <location evidence="2">Secreted</location>
    </subcellularLocation>
</comment>
<keyword evidence="8" id="KW-0449">Lipoprotein</keyword>
<evidence type="ECO:0000256" key="4">
    <source>
        <dbReference type="ARBA" id="ARBA00022525"/>
    </source>
</evidence>
<dbReference type="EMBL" id="MNBE01000695">
    <property type="protein sequence ID" value="OKO97373.1"/>
    <property type="molecule type" value="Genomic_DNA"/>
</dbReference>
<keyword evidence="15" id="KW-1185">Reference proteome</keyword>
<keyword evidence="6 12" id="KW-0732">Signal</keyword>
<evidence type="ECO:0000256" key="8">
    <source>
        <dbReference type="ARBA" id="ARBA00023288"/>
    </source>
</evidence>
<evidence type="ECO:0000256" key="5">
    <source>
        <dbReference type="ARBA" id="ARBA00022622"/>
    </source>
</evidence>
<evidence type="ECO:0000256" key="1">
    <source>
        <dbReference type="ARBA" id="ARBA00004589"/>
    </source>
</evidence>
<evidence type="ECO:0000256" key="2">
    <source>
        <dbReference type="ARBA" id="ARBA00004613"/>
    </source>
</evidence>
<gene>
    <name evidence="14" type="ORF">PENSUB_10167</name>
</gene>
<comment type="similarity">
    <text evidence="3">Belongs to the RBT5 family.</text>
</comment>
<dbReference type="Pfam" id="PF05730">
    <property type="entry name" value="CFEM"/>
    <property type="match status" value="1"/>
</dbReference>
<protein>
    <recommendedName>
        <fullName evidence="13">CFEM domain-containing protein</fullName>
    </recommendedName>
</protein>
<feature type="signal peptide" evidence="12">
    <location>
        <begin position="1"/>
        <end position="18"/>
    </location>
</feature>